<dbReference type="EMBL" id="MT142114">
    <property type="protein sequence ID" value="QJA74681.1"/>
    <property type="molecule type" value="Genomic_DNA"/>
</dbReference>
<sequence>MIELLKNETTNFKNFSTMKSFLGDQDARKSDRFVEFNSWEIGEDGLRIKSQKTNKWKNYMLRDSGMKTMLRLFRMPVRYYYEVAPTDMAIRDINRMRDEYDPKSEFLVFLQKEEDGKRVVRAVSRPTVGHVSNHKTMFDSIDVGKNLFEGGSYSDLGMRIVTSDDKKQIRVEKGDIINVGVDLVYSDIGLFPTAGNPYLNRLICTNGMVMKEKHPLLSNFAMSFTSRTTESQFLESLHTNFANVQADGEVLQKTFHLMKKNPISSLPDGERRVKSIRNAVGSERFDEHEKLSRKIMDSESETEKILINTDLDLYSLADIVTRMCKSQPYLERRKVESLVGSLTLAVADNFIKN</sequence>
<dbReference type="EMBL" id="MT141489">
    <property type="protein sequence ID" value="QJA63084.1"/>
    <property type="molecule type" value="Genomic_DNA"/>
</dbReference>
<proteinExistence type="predicted"/>
<gene>
    <name evidence="2" type="ORF">MM415A01949_0002</name>
    <name evidence="1" type="ORF">MM415B00659_0038</name>
</gene>
<evidence type="ECO:0008006" key="3">
    <source>
        <dbReference type="Google" id="ProtNLM"/>
    </source>
</evidence>
<evidence type="ECO:0000313" key="1">
    <source>
        <dbReference type="EMBL" id="QJA63084.1"/>
    </source>
</evidence>
<reference evidence="2" key="1">
    <citation type="submission" date="2020-03" db="EMBL/GenBank/DDBJ databases">
        <title>The deep terrestrial virosphere.</title>
        <authorList>
            <person name="Holmfeldt K."/>
            <person name="Nilsson E."/>
            <person name="Simone D."/>
            <person name="Lopez-Fernandez M."/>
            <person name="Wu X."/>
            <person name="de Brujin I."/>
            <person name="Lundin D."/>
            <person name="Andersson A."/>
            <person name="Bertilsson S."/>
            <person name="Dopson M."/>
        </authorList>
    </citation>
    <scope>NUCLEOTIDE SEQUENCE</scope>
    <source>
        <strain evidence="2">MM415A01949</strain>
        <strain evidence="1">MM415B00659</strain>
    </source>
</reference>
<evidence type="ECO:0000313" key="2">
    <source>
        <dbReference type="EMBL" id="QJA74681.1"/>
    </source>
</evidence>
<dbReference type="AlphaFoldDB" id="A0A6M3JZC8"/>
<protein>
    <recommendedName>
        <fullName evidence="3">DUF932 domain-containing protein</fullName>
    </recommendedName>
</protein>
<organism evidence="2">
    <name type="scientific">viral metagenome</name>
    <dbReference type="NCBI Taxonomy" id="1070528"/>
    <lineage>
        <taxon>unclassified sequences</taxon>
        <taxon>metagenomes</taxon>
        <taxon>organismal metagenomes</taxon>
    </lineage>
</organism>
<accession>A0A6M3JZC8</accession>
<name>A0A6M3JZC8_9ZZZZ</name>